<dbReference type="PANTHER" id="PTHR42085:SF1">
    <property type="entry name" value="F-BOX DOMAIN-CONTAINING PROTEIN"/>
    <property type="match status" value="1"/>
</dbReference>
<dbReference type="PANTHER" id="PTHR42085">
    <property type="entry name" value="F-BOX DOMAIN-CONTAINING PROTEIN"/>
    <property type="match status" value="1"/>
</dbReference>
<keyword evidence="2" id="KW-1185">Reference proteome</keyword>
<dbReference type="EMBL" id="JAVFHQ010000015">
    <property type="protein sequence ID" value="KAK4546294.1"/>
    <property type="molecule type" value="Genomic_DNA"/>
</dbReference>
<name>A0AAV9JMQ1_9PEZI</name>
<accession>A0AAV9JMQ1</accession>
<evidence type="ECO:0000313" key="1">
    <source>
        <dbReference type="EMBL" id="KAK4546294.1"/>
    </source>
</evidence>
<reference evidence="1 2" key="1">
    <citation type="submission" date="2021-11" db="EMBL/GenBank/DDBJ databases">
        <title>Black yeast isolated from Biological Soil Crust.</title>
        <authorList>
            <person name="Kurbessoian T."/>
        </authorList>
    </citation>
    <scope>NUCLEOTIDE SEQUENCE [LARGE SCALE GENOMIC DNA]</scope>
    <source>
        <strain evidence="1 2">CCFEE 5522</strain>
    </source>
</reference>
<organism evidence="1 2">
    <name type="scientific">Oleoguttula mirabilis</name>
    <dbReference type="NCBI Taxonomy" id="1507867"/>
    <lineage>
        <taxon>Eukaryota</taxon>
        <taxon>Fungi</taxon>
        <taxon>Dikarya</taxon>
        <taxon>Ascomycota</taxon>
        <taxon>Pezizomycotina</taxon>
        <taxon>Dothideomycetes</taxon>
        <taxon>Dothideomycetidae</taxon>
        <taxon>Mycosphaerellales</taxon>
        <taxon>Teratosphaeriaceae</taxon>
        <taxon>Oleoguttula</taxon>
    </lineage>
</organism>
<comment type="caution">
    <text evidence="1">The sequence shown here is derived from an EMBL/GenBank/DDBJ whole genome shotgun (WGS) entry which is preliminary data.</text>
</comment>
<dbReference type="Proteomes" id="UP001324427">
    <property type="component" value="Unassembled WGS sequence"/>
</dbReference>
<evidence type="ECO:0000313" key="2">
    <source>
        <dbReference type="Proteomes" id="UP001324427"/>
    </source>
</evidence>
<protein>
    <submittedName>
        <fullName evidence="1">Uncharacterized protein</fullName>
    </submittedName>
</protein>
<gene>
    <name evidence="1" type="ORF">LTR36_001971</name>
</gene>
<proteinExistence type="predicted"/>
<sequence length="164" mass="18331">MDNSPLARLPAELRNYIYKVAVKSDRPVKIRLDSKNKQLKMVTYGRVLALTETCRRLRDESLGLFYASNHVSITLRPDRLFADAAHPPGVGPEEEGVLGALRKFSDSFGAKVVRRLTSVRLEMGNAFLQVIEAKDLVDEHNQALLTAALRDLKRLGEWTADVAS</sequence>
<dbReference type="InterPro" id="IPR038883">
    <property type="entry name" value="AN11006-like"/>
</dbReference>
<dbReference type="AlphaFoldDB" id="A0AAV9JMQ1"/>